<evidence type="ECO:0000313" key="2">
    <source>
        <dbReference type="EMBL" id="KAG0491993.1"/>
    </source>
</evidence>
<name>A0A835VC48_VANPL</name>
<keyword evidence="3" id="KW-1185">Reference proteome</keyword>
<dbReference type="EMBL" id="JADCNL010000002">
    <property type="protein sequence ID" value="KAG0491993.1"/>
    <property type="molecule type" value="Genomic_DNA"/>
</dbReference>
<dbReference type="PANTHER" id="PTHR13343:SF18">
    <property type="entry name" value="PENTATRICOPEPTIDE REPEAT (PPR) SUPERFAMILY PROTEIN"/>
    <property type="match status" value="1"/>
</dbReference>
<protein>
    <submittedName>
        <fullName evidence="2">Uncharacterized protein</fullName>
    </submittedName>
</protein>
<feature type="region of interest" description="Disordered" evidence="1">
    <location>
        <begin position="243"/>
        <end position="264"/>
    </location>
</feature>
<dbReference type="AlphaFoldDB" id="A0A835VC48"/>
<dbReference type="Proteomes" id="UP000636800">
    <property type="component" value="Chromosome 2"/>
</dbReference>
<proteinExistence type="predicted"/>
<reference evidence="2 3" key="1">
    <citation type="journal article" date="2020" name="Nat. Food">
        <title>A phased Vanilla planifolia genome enables genetic improvement of flavour and production.</title>
        <authorList>
            <person name="Hasing T."/>
            <person name="Tang H."/>
            <person name="Brym M."/>
            <person name="Khazi F."/>
            <person name="Huang T."/>
            <person name="Chambers A.H."/>
        </authorList>
    </citation>
    <scope>NUCLEOTIDE SEQUENCE [LARGE SCALE GENOMIC DNA]</scope>
    <source>
        <tissue evidence="2">Leaf</tissue>
    </source>
</reference>
<dbReference type="Gene3D" id="3.20.180.10">
    <property type="entry name" value="PNP-oxidase-like"/>
    <property type="match status" value="1"/>
</dbReference>
<evidence type="ECO:0000313" key="3">
    <source>
        <dbReference type="Proteomes" id="UP000636800"/>
    </source>
</evidence>
<dbReference type="InterPro" id="IPR037119">
    <property type="entry name" value="Haem_oxidase_HugZ-like_sf"/>
</dbReference>
<organism evidence="2 3">
    <name type="scientific">Vanilla planifolia</name>
    <name type="common">Vanilla</name>
    <dbReference type="NCBI Taxonomy" id="51239"/>
    <lineage>
        <taxon>Eukaryota</taxon>
        <taxon>Viridiplantae</taxon>
        <taxon>Streptophyta</taxon>
        <taxon>Embryophyta</taxon>
        <taxon>Tracheophyta</taxon>
        <taxon>Spermatophyta</taxon>
        <taxon>Magnoliopsida</taxon>
        <taxon>Liliopsida</taxon>
        <taxon>Asparagales</taxon>
        <taxon>Orchidaceae</taxon>
        <taxon>Vanilloideae</taxon>
        <taxon>Vanilleae</taxon>
        <taxon>Vanilla</taxon>
    </lineage>
</organism>
<dbReference type="SUPFAM" id="SSF50475">
    <property type="entry name" value="FMN-binding split barrel"/>
    <property type="match status" value="1"/>
</dbReference>
<comment type="caution">
    <text evidence="2">The sequence shown here is derived from an EMBL/GenBank/DDBJ whole genome shotgun (WGS) entry which is preliminary data.</text>
</comment>
<accession>A0A835VC48</accession>
<gene>
    <name evidence="2" type="ORF">HPP92_005391</name>
</gene>
<sequence>MAIGLLSLAGSQCQFSNECHCCLVSTFATTPSIRPGFGGRALQNLGFSVRIPLFGAEQSFWYPGGRDLAISKVHVAADYSDSAADSNGDANSKAMLVFPGRVHCEPHGHISWEEFNYVIDESGDMFFELFDDENIFQDWRASNPVTVLIGMDVPITGKGMFGRNKFYDYMDDNDNIDVVVDDDFKESVDSQHRKMTQHPSNRLSIMGFLRPAFVEEESYLRGLFRQNDDFSFDWRDESDKEEEQIAGVQGSVDGETNFNSREERSKTNSTLYKLEIISMELLSVYGDQSSIDLEDFQDAEPDILVHCASAIIERFNEYGMQCDSALISLCRKRKGLAVEAANLIGVDSLGMDVRVFSGLEARTIRFSFNTRAMTEASAENKIRKMLFPRYHRKKSRSPTFRVQDLSSH</sequence>
<dbReference type="PANTHER" id="PTHR13343">
    <property type="entry name" value="CREG1 PROTEIN"/>
    <property type="match status" value="1"/>
</dbReference>
<dbReference type="OrthoDB" id="128924at2759"/>
<evidence type="ECO:0000256" key="1">
    <source>
        <dbReference type="SAM" id="MobiDB-lite"/>
    </source>
</evidence>